<dbReference type="AlphaFoldDB" id="A0A369BAJ3"/>
<keyword evidence="3" id="KW-1185">Reference proteome</keyword>
<dbReference type="RefSeq" id="WP_114497413.1">
    <property type="nucleotide sequence ID" value="NZ_QPJW01000006.1"/>
</dbReference>
<comment type="caution">
    <text evidence="2">The sequence shown here is derived from an EMBL/GenBank/DDBJ whole genome shotgun (WGS) entry which is preliminary data.</text>
</comment>
<reference evidence="2 3" key="1">
    <citation type="submission" date="2018-07" db="EMBL/GenBank/DDBJ databases">
        <title>Genomic Encyclopedia of Type Strains, Phase III (KMG-III): the genomes of soil and plant-associated and newly described type strains.</title>
        <authorList>
            <person name="Whitman W."/>
        </authorList>
    </citation>
    <scope>NUCLEOTIDE SEQUENCE [LARGE SCALE GENOMIC DNA]</scope>
    <source>
        <strain evidence="2 3">CECT 8333</strain>
    </source>
</reference>
<sequence>MGAEAVPRPDSGSGWAIQGNYDQFVAETAKYRVRNIDIFTQNLEDIFIWWGNSAIKSSGYGGIINGSVNLGISFTILAVIGLVTFGLAVILFRKRNLPL</sequence>
<keyword evidence="1" id="KW-0812">Transmembrane</keyword>
<evidence type="ECO:0000256" key="1">
    <source>
        <dbReference type="SAM" id="Phobius"/>
    </source>
</evidence>
<dbReference type="Proteomes" id="UP000253090">
    <property type="component" value="Unassembled WGS sequence"/>
</dbReference>
<organism evidence="2 3">
    <name type="scientific">Fontibacillus phaseoli</name>
    <dbReference type="NCBI Taxonomy" id="1416533"/>
    <lineage>
        <taxon>Bacteria</taxon>
        <taxon>Bacillati</taxon>
        <taxon>Bacillota</taxon>
        <taxon>Bacilli</taxon>
        <taxon>Bacillales</taxon>
        <taxon>Paenibacillaceae</taxon>
        <taxon>Fontibacillus</taxon>
    </lineage>
</organism>
<feature type="transmembrane region" description="Helical" evidence="1">
    <location>
        <begin position="70"/>
        <end position="92"/>
    </location>
</feature>
<evidence type="ECO:0000313" key="3">
    <source>
        <dbReference type="Proteomes" id="UP000253090"/>
    </source>
</evidence>
<gene>
    <name evidence="2" type="ORF">DFP94_10676</name>
</gene>
<dbReference type="OrthoDB" id="66636at2"/>
<keyword evidence="1" id="KW-1133">Transmembrane helix</keyword>
<evidence type="ECO:0000313" key="2">
    <source>
        <dbReference type="EMBL" id="RCX18543.1"/>
    </source>
</evidence>
<protein>
    <submittedName>
        <fullName evidence="2">Uncharacterized protein</fullName>
    </submittedName>
</protein>
<accession>A0A369BAJ3</accession>
<dbReference type="EMBL" id="QPJW01000006">
    <property type="protein sequence ID" value="RCX18543.1"/>
    <property type="molecule type" value="Genomic_DNA"/>
</dbReference>
<name>A0A369BAJ3_9BACL</name>
<keyword evidence="1" id="KW-0472">Membrane</keyword>
<proteinExistence type="predicted"/>